<accession>A0AAU7TA79</accession>
<dbReference type="EMBL" id="CP158165">
    <property type="protein sequence ID" value="XBV23793.1"/>
    <property type="molecule type" value="Genomic_DNA"/>
</dbReference>
<reference evidence="2" key="1">
    <citation type="submission" date="2024-06" db="EMBL/GenBank/DDBJ databases">
        <title>Kribbella sp. strain HUAS MG21 genome sequences.</title>
        <authorList>
            <person name="Mo P."/>
        </authorList>
    </citation>
    <scope>NUCLEOTIDE SEQUENCE</scope>
    <source>
        <strain evidence="2">HUAS MG21</strain>
    </source>
</reference>
<name>A0AAU7TA79_9ACTN</name>
<dbReference type="RefSeq" id="WP_350281762.1">
    <property type="nucleotide sequence ID" value="NZ_CP158165.1"/>
</dbReference>
<organism evidence="2">
    <name type="scientific">Kribbella sp. HUAS MG21</name>
    <dbReference type="NCBI Taxonomy" id="3160966"/>
    <lineage>
        <taxon>Bacteria</taxon>
        <taxon>Bacillati</taxon>
        <taxon>Actinomycetota</taxon>
        <taxon>Actinomycetes</taxon>
        <taxon>Propionibacteriales</taxon>
        <taxon>Kribbellaceae</taxon>
        <taxon>Kribbella</taxon>
    </lineage>
</organism>
<feature type="region of interest" description="Disordered" evidence="1">
    <location>
        <begin position="1"/>
        <end position="24"/>
    </location>
</feature>
<gene>
    <name evidence="2" type="ORF">ABN611_35170</name>
</gene>
<sequence length="42" mass="4756">MAGTVYVDHLPPTTRDQTLTESAATRDSVLTRRLTRQQLLDK</sequence>
<evidence type="ECO:0000313" key="2">
    <source>
        <dbReference type="EMBL" id="XBV23793.1"/>
    </source>
</evidence>
<feature type="compositionally biased region" description="Polar residues" evidence="1">
    <location>
        <begin position="14"/>
        <end position="24"/>
    </location>
</feature>
<evidence type="ECO:0000256" key="1">
    <source>
        <dbReference type="SAM" id="MobiDB-lite"/>
    </source>
</evidence>
<dbReference type="AlphaFoldDB" id="A0AAU7TA79"/>
<protein>
    <submittedName>
        <fullName evidence="2">Uncharacterized protein</fullName>
    </submittedName>
</protein>
<proteinExistence type="predicted"/>